<gene>
    <name evidence="2" type="ORF">EHI47_38240</name>
</gene>
<accession>A0A444HHP3</accession>
<comment type="caution">
    <text evidence="2">The sequence shown here is derived from an EMBL/GenBank/DDBJ whole genome shotgun (WGS) entry which is preliminary data.</text>
</comment>
<reference evidence="2 3" key="1">
    <citation type="submission" date="2019-01" db="EMBL/GenBank/DDBJ databases">
        <title>RHIZO-ID as a novel technology for direct rhizobia identification.</title>
        <authorList>
            <person name="De Meyer S.E."/>
        </authorList>
    </citation>
    <scope>NUCLEOTIDE SEQUENCE [LARGE SCALE GENOMIC DNA]</scope>
    <source>
        <strain evidence="2 3">WSM448</strain>
    </source>
</reference>
<name>A0A444HHP3_RHILE</name>
<feature type="compositionally biased region" description="Basic and acidic residues" evidence="1">
    <location>
        <begin position="49"/>
        <end position="58"/>
    </location>
</feature>
<organism evidence="2 3">
    <name type="scientific">Rhizobium leguminosarum</name>
    <dbReference type="NCBI Taxonomy" id="384"/>
    <lineage>
        <taxon>Bacteria</taxon>
        <taxon>Pseudomonadati</taxon>
        <taxon>Pseudomonadota</taxon>
        <taxon>Alphaproteobacteria</taxon>
        <taxon>Hyphomicrobiales</taxon>
        <taxon>Rhizobiaceae</taxon>
        <taxon>Rhizobium/Agrobacterium group</taxon>
        <taxon>Rhizobium</taxon>
    </lineage>
</organism>
<evidence type="ECO:0000256" key="1">
    <source>
        <dbReference type="SAM" id="MobiDB-lite"/>
    </source>
</evidence>
<proteinExistence type="predicted"/>
<evidence type="ECO:0000313" key="3">
    <source>
        <dbReference type="Proteomes" id="UP000283817"/>
    </source>
</evidence>
<sequence>MTTNSVGLSCPRRLGYREASGDLDLLEACALPSPDPIHDRSASSVVESGRAEKSKLAHVDGNPQRSDVAHPNYKIVLVPFGLSVRFRTALVLTPCCRHF</sequence>
<dbReference type="EMBL" id="SBHX01000140">
    <property type="protein sequence ID" value="RWX20861.1"/>
    <property type="molecule type" value="Genomic_DNA"/>
</dbReference>
<feature type="region of interest" description="Disordered" evidence="1">
    <location>
        <begin position="39"/>
        <end position="66"/>
    </location>
</feature>
<dbReference type="AlphaFoldDB" id="A0A444HHP3"/>
<dbReference type="Proteomes" id="UP000283817">
    <property type="component" value="Unassembled WGS sequence"/>
</dbReference>
<evidence type="ECO:0000313" key="2">
    <source>
        <dbReference type="EMBL" id="RWX20861.1"/>
    </source>
</evidence>
<protein>
    <submittedName>
        <fullName evidence="2">Uncharacterized protein</fullName>
    </submittedName>
</protein>